<keyword evidence="1" id="KW-0614">Plasmid</keyword>
<evidence type="ECO:0000313" key="2">
    <source>
        <dbReference type="Proteomes" id="UP000008710"/>
    </source>
</evidence>
<proteinExistence type="predicted"/>
<dbReference type="Proteomes" id="UP000008710">
    <property type="component" value="Plasmid pRHL1"/>
</dbReference>
<organism evidence="1 2">
    <name type="scientific">Rhodococcus jostii (strain RHA1)</name>
    <dbReference type="NCBI Taxonomy" id="101510"/>
    <lineage>
        <taxon>Bacteria</taxon>
        <taxon>Bacillati</taxon>
        <taxon>Actinomycetota</taxon>
        <taxon>Actinomycetes</taxon>
        <taxon>Mycobacteriales</taxon>
        <taxon>Nocardiaceae</taxon>
        <taxon>Rhodococcus</taxon>
    </lineage>
</organism>
<dbReference type="KEGG" id="rha:RHA1_ro08868"/>
<name>Q0RXS4_RHOJR</name>
<evidence type="ECO:0000313" key="1">
    <source>
        <dbReference type="EMBL" id="ABG99912.1"/>
    </source>
</evidence>
<dbReference type="HOGENOM" id="CLU_1420465_0_0_11"/>
<dbReference type="EMBL" id="CP000432">
    <property type="protein sequence ID" value="ABG99912.1"/>
    <property type="molecule type" value="Genomic_DNA"/>
</dbReference>
<dbReference type="PATRIC" id="fig|101510.16.peg.8188"/>
<dbReference type="AlphaFoldDB" id="Q0RXS4"/>
<sequence>MPPLGSRRRLPGADWAYNGAPVTTDLVGSALFEADKIALTAAGIGVAAACLVGPGVSEASAGSCSPQINLDYKKDSAYLNLSRSSACNNSKAIVTGEVFCYDKNGPKRLFRVTIKGHAQATQTVKLPSGCGEFYAEGRLPIAEATFADKWYWDKGGRTRMIKKSAMVAAVFAADCVCRHGERGRGISGTDL</sequence>
<accession>Q0RXS4</accession>
<reference evidence="2" key="1">
    <citation type="journal article" date="2006" name="Proc. Natl. Acad. Sci. U.S.A.">
        <title>The complete genome of Rhodococcus sp. RHA1 provides insights into a catabolic powerhouse.</title>
        <authorList>
            <person name="McLeod M.P."/>
            <person name="Warren R.L."/>
            <person name="Hsiao W.W.L."/>
            <person name="Araki N."/>
            <person name="Myhre M."/>
            <person name="Fernandes C."/>
            <person name="Miyazawa D."/>
            <person name="Wong W."/>
            <person name="Lillquist A.L."/>
            <person name="Wang D."/>
            <person name="Dosanjh M."/>
            <person name="Hara H."/>
            <person name="Petrescu A."/>
            <person name="Morin R.D."/>
            <person name="Yang G."/>
            <person name="Stott J.M."/>
            <person name="Schein J.E."/>
            <person name="Shin H."/>
            <person name="Smailus D."/>
            <person name="Siddiqui A.S."/>
            <person name="Marra M.A."/>
            <person name="Jones S.J.M."/>
            <person name="Holt R."/>
            <person name="Brinkman F.S.L."/>
            <person name="Miyauchi K."/>
            <person name="Fukuda M."/>
            <person name="Davies J.E."/>
            <person name="Mohn W.W."/>
            <person name="Eltis L.D."/>
        </authorList>
    </citation>
    <scope>NUCLEOTIDE SEQUENCE [LARGE SCALE GENOMIC DNA]</scope>
    <source>
        <strain evidence="2">RHA1</strain>
    </source>
</reference>
<protein>
    <submittedName>
        <fullName evidence="1">Uncharacterized protein</fullName>
    </submittedName>
</protein>
<geneLocation type="plasmid" evidence="1 2">
    <name>pRHL1</name>
</geneLocation>
<gene>
    <name evidence="1" type="ordered locus">RHA1_ro08868</name>
</gene>